<name>A0A1I7X6V9_HETBA</name>
<evidence type="ECO:0000256" key="1">
    <source>
        <dbReference type="SAM" id="MobiDB-lite"/>
    </source>
</evidence>
<evidence type="ECO:0000313" key="2">
    <source>
        <dbReference type="Proteomes" id="UP000095283"/>
    </source>
</evidence>
<dbReference type="AlphaFoldDB" id="A0A1I7X6V9"/>
<sequence length="130" mass="14736">MAKLTHEKNKFNDIKVANQVNLTKIERSNQKGSAEAIPEVVTPVEKEESDGPIGFIAMPWKNNSLPVEGERDKKKKTKETTGFWEDKDKKKKKSRPKDTSKTPKSTDKTNQNALEKFLGQDMGTDNYDPL</sequence>
<organism evidence="2 3">
    <name type="scientific">Heterorhabditis bacteriophora</name>
    <name type="common">Entomopathogenic nematode worm</name>
    <dbReference type="NCBI Taxonomy" id="37862"/>
    <lineage>
        <taxon>Eukaryota</taxon>
        <taxon>Metazoa</taxon>
        <taxon>Ecdysozoa</taxon>
        <taxon>Nematoda</taxon>
        <taxon>Chromadorea</taxon>
        <taxon>Rhabditida</taxon>
        <taxon>Rhabditina</taxon>
        <taxon>Rhabditomorpha</taxon>
        <taxon>Strongyloidea</taxon>
        <taxon>Heterorhabditidae</taxon>
        <taxon>Heterorhabditis</taxon>
    </lineage>
</organism>
<reference evidence="3" key="1">
    <citation type="submission" date="2016-11" db="UniProtKB">
        <authorList>
            <consortium name="WormBaseParasite"/>
        </authorList>
    </citation>
    <scope>IDENTIFICATION</scope>
</reference>
<evidence type="ECO:0000313" key="3">
    <source>
        <dbReference type="WBParaSite" id="Hba_13129"/>
    </source>
</evidence>
<feature type="compositionally biased region" description="Basic and acidic residues" evidence="1">
    <location>
        <begin position="96"/>
        <end position="107"/>
    </location>
</feature>
<feature type="region of interest" description="Disordered" evidence="1">
    <location>
        <begin position="25"/>
        <end position="130"/>
    </location>
</feature>
<protein>
    <submittedName>
        <fullName evidence="3">Uncharacterized protein</fullName>
    </submittedName>
</protein>
<dbReference type="Proteomes" id="UP000095283">
    <property type="component" value="Unplaced"/>
</dbReference>
<accession>A0A1I7X6V9</accession>
<proteinExistence type="predicted"/>
<keyword evidence="2" id="KW-1185">Reference proteome</keyword>
<dbReference type="WBParaSite" id="Hba_13129">
    <property type="protein sequence ID" value="Hba_13129"/>
    <property type="gene ID" value="Hba_13129"/>
</dbReference>